<comment type="caution">
    <text evidence="3">The sequence shown here is derived from an EMBL/GenBank/DDBJ whole genome shotgun (WGS) entry which is preliminary data.</text>
</comment>
<dbReference type="Pfam" id="PF14368">
    <property type="entry name" value="LTP_2"/>
    <property type="match status" value="1"/>
</dbReference>
<reference evidence="3" key="1">
    <citation type="submission" date="2017-07" db="EMBL/GenBank/DDBJ databases">
        <title>Taro Niue Genome Assembly and Annotation.</title>
        <authorList>
            <person name="Atibalentja N."/>
            <person name="Keating K."/>
            <person name="Fields C.J."/>
        </authorList>
    </citation>
    <scope>NUCLEOTIDE SEQUENCE</scope>
    <source>
        <strain evidence="3">Niue_2</strain>
        <tissue evidence="3">Leaf</tissue>
    </source>
</reference>
<evidence type="ECO:0000256" key="1">
    <source>
        <dbReference type="SAM" id="SignalP"/>
    </source>
</evidence>
<dbReference type="InterPro" id="IPR039265">
    <property type="entry name" value="DIR1-like"/>
</dbReference>
<dbReference type="PANTHER" id="PTHR33122">
    <property type="entry name" value="LIPID BINDING PROTEIN-RELATED"/>
    <property type="match status" value="1"/>
</dbReference>
<dbReference type="CDD" id="cd04660">
    <property type="entry name" value="nsLTP_like"/>
    <property type="match status" value="1"/>
</dbReference>
<keyword evidence="1" id="KW-0732">Signal</keyword>
<keyword evidence="4" id="KW-1185">Reference proteome</keyword>
<accession>A0A843VU06</accession>
<protein>
    <recommendedName>
        <fullName evidence="2">Bifunctional inhibitor/plant lipid transfer protein/seed storage helical domain-containing protein</fullName>
    </recommendedName>
</protein>
<feature type="domain" description="Bifunctional inhibitor/plant lipid transfer protein/seed storage helical" evidence="2">
    <location>
        <begin position="37"/>
        <end position="111"/>
    </location>
</feature>
<sequence length="111" mass="11398">MAKQLLASTTLLVLLVAVLAAGHLPAATPAESSTIFCNMTQEGLNACKPAVTKSNPADPSLACCAALSSADLGCLCNFKNTNPKTMRLMGVDPDLAMKLPAKCNIPPPANC</sequence>
<evidence type="ECO:0000313" key="3">
    <source>
        <dbReference type="EMBL" id="MQL94669.1"/>
    </source>
</evidence>
<evidence type="ECO:0000259" key="2">
    <source>
        <dbReference type="SMART" id="SM00499"/>
    </source>
</evidence>
<organism evidence="3 4">
    <name type="scientific">Colocasia esculenta</name>
    <name type="common">Wild taro</name>
    <name type="synonym">Arum esculentum</name>
    <dbReference type="NCBI Taxonomy" id="4460"/>
    <lineage>
        <taxon>Eukaryota</taxon>
        <taxon>Viridiplantae</taxon>
        <taxon>Streptophyta</taxon>
        <taxon>Embryophyta</taxon>
        <taxon>Tracheophyta</taxon>
        <taxon>Spermatophyta</taxon>
        <taxon>Magnoliopsida</taxon>
        <taxon>Liliopsida</taxon>
        <taxon>Araceae</taxon>
        <taxon>Aroideae</taxon>
        <taxon>Colocasieae</taxon>
        <taxon>Colocasia</taxon>
    </lineage>
</organism>
<dbReference type="InterPro" id="IPR036312">
    <property type="entry name" value="Bifun_inhib/LTP/seed_sf"/>
</dbReference>
<dbReference type="GO" id="GO:0005504">
    <property type="term" value="F:fatty acid binding"/>
    <property type="evidence" value="ECO:0007669"/>
    <property type="project" value="InterPro"/>
</dbReference>
<feature type="chain" id="PRO_5032721832" description="Bifunctional inhibitor/plant lipid transfer protein/seed storage helical domain-containing protein" evidence="1">
    <location>
        <begin position="21"/>
        <end position="111"/>
    </location>
</feature>
<proteinExistence type="predicted"/>
<dbReference type="Gene3D" id="1.10.110.10">
    <property type="entry name" value="Plant lipid-transfer and hydrophobic proteins"/>
    <property type="match status" value="1"/>
</dbReference>
<dbReference type="InterPro" id="IPR016140">
    <property type="entry name" value="Bifunc_inhib/LTP/seed_store"/>
</dbReference>
<name>A0A843VU06_COLES</name>
<dbReference type="SUPFAM" id="SSF47699">
    <property type="entry name" value="Bifunctional inhibitor/lipid-transfer protein/seed storage 2S albumin"/>
    <property type="match status" value="1"/>
</dbReference>
<dbReference type="SMR" id="A0A843VU06"/>
<dbReference type="AlphaFoldDB" id="A0A843VU06"/>
<gene>
    <name evidence="3" type="ORF">Taro_027329</name>
</gene>
<dbReference type="InterPro" id="IPR044741">
    <property type="entry name" value="NsLTP-like"/>
</dbReference>
<dbReference type="GO" id="GO:0009627">
    <property type="term" value="P:systemic acquired resistance"/>
    <property type="evidence" value="ECO:0007669"/>
    <property type="project" value="InterPro"/>
</dbReference>
<dbReference type="OrthoDB" id="643149at2759"/>
<dbReference type="EMBL" id="NMUH01001701">
    <property type="protein sequence ID" value="MQL94669.1"/>
    <property type="molecule type" value="Genomic_DNA"/>
</dbReference>
<dbReference type="PANTHER" id="PTHR33122:SF60">
    <property type="entry name" value="LIPID-TRANSFER PROTEIN DIR1-RELATED"/>
    <property type="match status" value="1"/>
</dbReference>
<evidence type="ECO:0000313" key="4">
    <source>
        <dbReference type="Proteomes" id="UP000652761"/>
    </source>
</evidence>
<dbReference type="Proteomes" id="UP000652761">
    <property type="component" value="Unassembled WGS sequence"/>
</dbReference>
<feature type="signal peptide" evidence="1">
    <location>
        <begin position="1"/>
        <end position="20"/>
    </location>
</feature>
<dbReference type="SMART" id="SM00499">
    <property type="entry name" value="AAI"/>
    <property type="match status" value="1"/>
</dbReference>